<proteinExistence type="predicted"/>
<gene>
    <name evidence="2" type="ORF">IW261DRAFT_1558211</name>
</gene>
<evidence type="ECO:0000313" key="3">
    <source>
        <dbReference type="Proteomes" id="UP001175227"/>
    </source>
</evidence>
<keyword evidence="3" id="KW-1185">Reference proteome</keyword>
<reference evidence="2" key="1">
    <citation type="submission" date="2023-06" db="EMBL/GenBank/DDBJ databases">
        <authorList>
            <consortium name="Lawrence Berkeley National Laboratory"/>
            <person name="Ahrendt S."/>
            <person name="Sahu N."/>
            <person name="Indic B."/>
            <person name="Wong-Bajracharya J."/>
            <person name="Merenyi Z."/>
            <person name="Ke H.-M."/>
            <person name="Monk M."/>
            <person name="Kocsube S."/>
            <person name="Drula E."/>
            <person name="Lipzen A."/>
            <person name="Balint B."/>
            <person name="Henrissat B."/>
            <person name="Andreopoulos B."/>
            <person name="Martin F.M."/>
            <person name="Harder C.B."/>
            <person name="Rigling D."/>
            <person name="Ford K.L."/>
            <person name="Foster G.D."/>
            <person name="Pangilinan J."/>
            <person name="Papanicolaou A."/>
            <person name="Barry K."/>
            <person name="LaButti K."/>
            <person name="Viragh M."/>
            <person name="Koriabine M."/>
            <person name="Yan M."/>
            <person name="Riley R."/>
            <person name="Champramary S."/>
            <person name="Plett K.L."/>
            <person name="Tsai I.J."/>
            <person name="Slot J."/>
            <person name="Sipos G."/>
            <person name="Plett J."/>
            <person name="Nagy L.G."/>
            <person name="Grigoriev I.V."/>
        </authorList>
    </citation>
    <scope>NUCLEOTIDE SEQUENCE</scope>
    <source>
        <strain evidence="2">ICMP 16352</strain>
    </source>
</reference>
<dbReference type="EMBL" id="JAUEPR010000003">
    <property type="protein sequence ID" value="KAK0487193.1"/>
    <property type="molecule type" value="Genomic_DNA"/>
</dbReference>
<name>A0AA39PQ50_9AGAR</name>
<sequence>MSSPFSLPESHTQYQYFAKFDPVTHYNAYCKVFNILMPGKHQMPQGTKEELVAMLRTTFQFLQPTLIALEGQHLIDSRVGAFIRGHLTRLHMELPTNLQVMGWDRLIHWTSDKMRPSHCLSHFRLGSPLPGGQRFSSSNAPNLMEDYLLQQALLVVSGPPFLAPEENTAFPSVVFTRFLTPSPDDDDEDDEAESHSMTMADALSEPKTAPLFPEPLFPPPLLPDQPMPTMLSQPPHVSYGFTNVALLLSSHRLDAPSASSPLRAAPMTATDFFLASPVQAMPTHPNLHNLMEGHPASPPANTGFQELACQMSQTVHPGSPHPVLPAMGSSHSFDFAAFMPTQFDPASLLCLLVPPQLASPLPPVEGQGDFNPLPIPTVIITASLAVIAVLKDSLAATPPVDELRSPSPPQKYHVLSRGTP</sequence>
<dbReference type="AlphaFoldDB" id="A0AA39PQ50"/>
<feature type="region of interest" description="Disordered" evidence="1">
    <location>
        <begin position="398"/>
        <end position="420"/>
    </location>
</feature>
<organism evidence="2 3">
    <name type="scientific">Armillaria novae-zelandiae</name>
    <dbReference type="NCBI Taxonomy" id="153914"/>
    <lineage>
        <taxon>Eukaryota</taxon>
        <taxon>Fungi</taxon>
        <taxon>Dikarya</taxon>
        <taxon>Basidiomycota</taxon>
        <taxon>Agaricomycotina</taxon>
        <taxon>Agaricomycetes</taxon>
        <taxon>Agaricomycetidae</taxon>
        <taxon>Agaricales</taxon>
        <taxon>Marasmiineae</taxon>
        <taxon>Physalacriaceae</taxon>
        <taxon>Armillaria</taxon>
    </lineage>
</organism>
<accession>A0AA39PQ50</accession>
<evidence type="ECO:0000256" key="1">
    <source>
        <dbReference type="SAM" id="MobiDB-lite"/>
    </source>
</evidence>
<evidence type="ECO:0000313" key="2">
    <source>
        <dbReference type="EMBL" id="KAK0487193.1"/>
    </source>
</evidence>
<dbReference type="Proteomes" id="UP001175227">
    <property type="component" value="Unassembled WGS sequence"/>
</dbReference>
<protein>
    <submittedName>
        <fullName evidence="2">Uncharacterized protein</fullName>
    </submittedName>
</protein>
<comment type="caution">
    <text evidence="2">The sequence shown here is derived from an EMBL/GenBank/DDBJ whole genome shotgun (WGS) entry which is preliminary data.</text>
</comment>